<dbReference type="PANTHER" id="PTHR31671">
    <property type="entry name" value="DIABETES AND OBESITY REGULATED, ISOFORM G"/>
    <property type="match status" value="1"/>
</dbReference>
<keyword evidence="7" id="KW-0804">Transcription</keyword>
<dbReference type="GO" id="GO:0000045">
    <property type="term" value="P:autophagosome assembly"/>
    <property type="evidence" value="ECO:0007669"/>
    <property type="project" value="TreeGrafter"/>
</dbReference>
<evidence type="ECO:0000256" key="9">
    <source>
        <dbReference type="ARBA" id="ARBA00023329"/>
    </source>
</evidence>
<evidence type="ECO:0000256" key="3">
    <source>
        <dbReference type="ARBA" id="ARBA00022490"/>
    </source>
</evidence>
<evidence type="ECO:0000256" key="6">
    <source>
        <dbReference type="ARBA" id="ARBA00023159"/>
    </source>
</evidence>
<accession>A0AAW2IDX9</accession>
<keyword evidence="9" id="KW-0968">Cytoplasmic vesicle</keyword>
<evidence type="ECO:0000256" key="7">
    <source>
        <dbReference type="ARBA" id="ARBA00023163"/>
    </source>
</evidence>
<dbReference type="Pfam" id="PF14839">
    <property type="entry name" value="DOR"/>
    <property type="match status" value="1"/>
</dbReference>
<gene>
    <name evidence="12" type="ORF">PYX00_001200</name>
</gene>
<reference evidence="12" key="1">
    <citation type="journal article" date="2024" name="Gigascience">
        <title>Chromosome-level genome of the poultry shaft louse Menopon gallinae provides insight into the host-switching and adaptive evolution of parasitic lice.</title>
        <authorList>
            <person name="Xu Y."/>
            <person name="Ma L."/>
            <person name="Liu S."/>
            <person name="Liang Y."/>
            <person name="Liu Q."/>
            <person name="He Z."/>
            <person name="Tian L."/>
            <person name="Duan Y."/>
            <person name="Cai W."/>
            <person name="Li H."/>
            <person name="Song F."/>
        </authorList>
    </citation>
    <scope>NUCLEOTIDE SEQUENCE</scope>
    <source>
        <strain evidence="12">Cailab_2023a</strain>
    </source>
</reference>
<feature type="region of interest" description="Disordered" evidence="11">
    <location>
        <begin position="135"/>
        <end position="344"/>
    </location>
</feature>
<dbReference type="GO" id="GO:0016604">
    <property type="term" value="C:nuclear body"/>
    <property type="evidence" value="ECO:0007669"/>
    <property type="project" value="UniProtKB-SubCell"/>
</dbReference>
<keyword evidence="8" id="KW-0539">Nucleus</keyword>
<dbReference type="AlphaFoldDB" id="A0AAW2IDX9"/>
<dbReference type="GO" id="GO:0045893">
    <property type="term" value="P:positive regulation of DNA-templated transcription"/>
    <property type="evidence" value="ECO:0007669"/>
    <property type="project" value="TreeGrafter"/>
</dbReference>
<evidence type="ECO:0000256" key="11">
    <source>
        <dbReference type="SAM" id="MobiDB-lite"/>
    </source>
</evidence>
<keyword evidence="3" id="KW-0963">Cytoplasm</keyword>
<evidence type="ECO:0000256" key="2">
    <source>
        <dbReference type="ARBA" id="ARBA00004514"/>
    </source>
</evidence>
<feature type="compositionally biased region" description="Polar residues" evidence="11">
    <location>
        <begin position="328"/>
        <end position="338"/>
    </location>
</feature>
<evidence type="ECO:0000256" key="10">
    <source>
        <dbReference type="ARBA" id="ARBA00034306"/>
    </source>
</evidence>
<evidence type="ECO:0000256" key="1">
    <source>
        <dbReference type="ARBA" id="ARBA00004419"/>
    </source>
</evidence>
<organism evidence="12">
    <name type="scientific">Menopon gallinae</name>
    <name type="common">poultry shaft louse</name>
    <dbReference type="NCBI Taxonomy" id="328185"/>
    <lineage>
        <taxon>Eukaryota</taxon>
        <taxon>Metazoa</taxon>
        <taxon>Ecdysozoa</taxon>
        <taxon>Arthropoda</taxon>
        <taxon>Hexapoda</taxon>
        <taxon>Insecta</taxon>
        <taxon>Pterygota</taxon>
        <taxon>Neoptera</taxon>
        <taxon>Paraneoptera</taxon>
        <taxon>Psocodea</taxon>
        <taxon>Troctomorpha</taxon>
        <taxon>Phthiraptera</taxon>
        <taxon>Amblycera</taxon>
        <taxon>Menoponidae</taxon>
        <taxon>Menopon</taxon>
    </lineage>
</organism>
<protein>
    <submittedName>
        <fullName evidence="12">Uncharacterized protein</fullName>
    </submittedName>
</protein>
<evidence type="ECO:0000313" key="12">
    <source>
        <dbReference type="EMBL" id="KAL0279700.1"/>
    </source>
</evidence>
<dbReference type="EMBL" id="JARGDH010000001">
    <property type="protein sequence ID" value="KAL0279700.1"/>
    <property type="molecule type" value="Genomic_DNA"/>
</dbReference>
<name>A0AAW2IDX9_9NEOP</name>
<feature type="region of interest" description="Disordered" evidence="11">
    <location>
        <begin position="365"/>
        <end position="389"/>
    </location>
</feature>
<dbReference type="GO" id="GO:0005829">
    <property type="term" value="C:cytosol"/>
    <property type="evidence" value="ECO:0007669"/>
    <property type="project" value="UniProtKB-SubCell"/>
</dbReference>
<dbReference type="GO" id="GO:0005776">
    <property type="term" value="C:autophagosome"/>
    <property type="evidence" value="ECO:0007669"/>
    <property type="project" value="UniProtKB-SubCell"/>
</dbReference>
<keyword evidence="6" id="KW-0010">Activator</keyword>
<keyword evidence="5" id="KW-0805">Transcription regulation</keyword>
<evidence type="ECO:0000256" key="5">
    <source>
        <dbReference type="ARBA" id="ARBA00023015"/>
    </source>
</evidence>
<comment type="subcellular location">
    <subcellularLocation>
        <location evidence="2">Cytoplasm</location>
        <location evidence="2">Cytosol</location>
    </subcellularLocation>
    <subcellularLocation>
        <location evidence="1">Cytoplasmic vesicle</location>
        <location evidence="1">Autophagosome</location>
    </subcellularLocation>
    <subcellularLocation>
        <location evidence="10">Nucleus</location>
        <location evidence="10">Nuclear body</location>
    </subcellularLocation>
</comment>
<feature type="region of interest" description="Disordered" evidence="11">
    <location>
        <begin position="42"/>
        <end position="63"/>
    </location>
</feature>
<keyword evidence="4" id="KW-0072">Autophagy</keyword>
<feature type="compositionally biased region" description="Low complexity" evidence="11">
    <location>
        <begin position="277"/>
        <end position="292"/>
    </location>
</feature>
<dbReference type="GO" id="GO:0031410">
    <property type="term" value="C:cytoplasmic vesicle"/>
    <property type="evidence" value="ECO:0007669"/>
    <property type="project" value="UniProtKB-KW"/>
</dbReference>
<feature type="compositionally biased region" description="Basic and acidic residues" evidence="11">
    <location>
        <begin position="183"/>
        <end position="211"/>
    </location>
</feature>
<feature type="compositionally biased region" description="Acidic residues" evidence="11">
    <location>
        <begin position="293"/>
        <end position="313"/>
    </location>
</feature>
<evidence type="ECO:0000256" key="8">
    <source>
        <dbReference type="ARBA" id="ARBA00023242"/>
    </source>
</evidence>
<proteinExistence type="predicted"/>
<dbReference type="PANTHER" id="PTHR31671:SF3">
    <property type="entry name" value="DIABETES AND OBESITY REGULATED, ISOFORM G"/>
    <property type="match status" value="1"/>
</dbReference>
<dbReference type="InterPro" id="IPR029431">
    <property type="entry name" value="TP53INP"/>
</dbReference>
<comment type="caution">
    <text evidence="12">The sequence shown here is derived from an EMBL/GenBank/DDBJ whole genome shotgun (WGS) entry which is preliminary data.</text>
</comment>
<evidence type="ECO:0000256" key="4">
    <source>
        <dbReference type="ARBA" id="ARBA00023006"/>
    </source>
</evidence>
<sequence length="389" mass="43654">MLSNLASYLGYSSAVAERTPAASVTAEVRVRDEEDDWVLVEQATERDRDGAQPSEADDETGVTRVTLAISTYPAALPGSSKNPSRSVSLDVSCPLQESWYLTPPPSFSSDGPVHMETSPLENMLIEHPSMSVYERTSAANASSPGEEEPSQRPPSPSRLSRKEKLKMSRNKTNAKFSKKVPKRVNEDGTSEPEKTLEAKEPKIKNLVESPRKSRRVPKVRCGEPFDGMHCAEEKEVPVVPPRKLYSEVLASKPEPSAIREPSPEPVPAPEEQEVPESEPAAPAESESVMSVEDAPEEEPREQQDEEEEEEEESAAERPRTVQRMVDPQQRQNFLTRSAQKVEQRKTCDLMKRNPLIRTNKAREINFRNKRQRRADMMQRHSGANNNRKC</sequence>